<reference evidence="1 2" key="1">
    <citation type="submission" date="2017-06" db="EMBL/GenBank/DDBJ databases">
        <authorList>
            <person name="Kim H.J."/>
            <person name="Triplett B.A."/>
        </authorList>
    </citation>
    <scope>NUCLEOTIDE SEQUENCE [LARGE SCALE GENOMIC DNA]</scope>
    <source>
        <strain evidence="1">FRACA_ARgP5</strain>
    </source>
</reference>
<dbReference type="AlphaFoldDB" id="A0A2I2KU29"/>
<dbReference type="Gene3D" id="3.40.50.1820">
    <property type="entry name" value="alpha/beta hydrolase"/>
    <property type="match status" value="1"/>
</dbReference>
<protein>
    <submittedName>
        <fullName evidence="1">Putative Alpha/beta hydrolase family protein</fullName>
    </submittedName>
</protein>
<sequence>MNAMPRADISFDISQVLPKGGEESVAELSATVVFDAARLTPKPVVVLATPGGTYHRRYWDLQPPGRTGYSKAEYLAAHGLIFIALDYFGGGDSTRPADGDFIGLEVQADAAHLAYEQARQRLRDGTLAPGLPAIDDATFVGIGQSLGGFITMIQQGKYADYAAVGIFGASPLLITGVREQPDWDTLSTEQRRAWVIAENTRQSGNTELEMYHGAPRAQYAGIFHVLDVPDDLLAYDEKECHTLIPRYAGIDGMTPGLAKPFADRITAPLFLAFGDSDVSADPHREPTGYPASPDITVVVIPRMAHMHNFADTRVQLWDRFLAWLPAAI</sequence>
<organism evidence="1 2">
    <name type="scientific">Frankia canadensis</name>
    <dbReference type="NCBI Taxonomy" id="1836972"/>
    <lineage>
        <taxon>Bacteria</taxon>
        <taxon>Bacillati</taxon>
        <taxon>Actinomycetota</taxon>
        <taxon>Actinomycetes</taxon>
        <taxon>Frankiales</taxon>
        <taxon>Frankiaceae</taxon>
        <taxon>Frankia</taxon>
    </lineage>
</organism>
<gene>
    <name evidence="1" type="ORF">FRACA_3000002</name>
</gene>
<dbReference type="SUPFAM" id="SSF53474">
    <property type="entry name" value="alpha/beta-Hydrolases"/>
    <property type="match status" value="1"/>
</dbReference>
<dbReference type="Proteomes" id="UP000234331">
    <property type="component" value="Unassembled WGS sequence"/>
</dbReference>
<keyword evidence="1" id="KW-0378">Hydrolase</keyword>
<proteinExistence type="predicted"/>
<evidence type="ECO:0000313" key="2">
    <source>
        <dbReference type="Proteomes" id="UP000234331"/>
    </source>
</evidence>
<accession>A0A2I2KU29</accession>
<dbReference type="EMBL" id="FZMO01000225">
    <property type="protein sequence ID" value="SNQ49166.1"/>
    <property type="molecule type" value="Genomic_DNA"/>
</dbReference>
<name>A0A2I2KU29_9ACTN</name>
<keyword evidence="2" id="KW-1185">Reference proteome</keyword>
<dbReference type="InterPro" id="IPR029058">
    <property type="entry name" value="AB_hydrolase_fold"/>
</dbReference>
<dbReference type="GO" id="GO:0016787">
    <property type="term" value="F:hydrolase activity"/>
    <property type="evidence" value="ECO:0007669"/>
    <property type="project" value="UniProtKB-KW"/>
</dbReference>
<evidence type="ECO:0000313" key="1">
    <source>
        <dbReference type="EMBL" id="SNQ49166.1"/>
    </source>
</evidence>